<dbReference type="Proteomes" id="UP000639643">
    <property type="component" value="Unassembled WGS sequence"/>
</dbReference>
<organism evidence="2 3">
    <name type="scientific">Colletotrichum musicola</name>
    <dbReference type="NCBI Taxonomy" id="2175873"/>
    <lineage>
        <taxon>Eukaryota</taxon>
        <taxon>Fungi</taxon>
        <taxon>Dikarya</taxon>
        <taxon>Ascomycota</taxon>
        <taxon>Pezizomycotina</taxon>
        <taxon>Sordariomycetes</taxon>
        <taxon>Hypocreomycetidae</taxon>
        <taxon>Glomerellales</taxon>
        <taxon>Glomerellaceae</taxon>
        <taxon>Colletotrichum</taxon>
        <taxon>Colletotrichum orchidearum species complex</taxon>
    </lineage>
</organism>
<evidence type="ECO:0000256" key="1">
    <source>
        <dbReference type="SAM" id="MobiDB-lite"/>
    </source>
</evidence>
<proteinExistence type="predicted"/>
<keyword evidence="3" id="KW-1185">Reference proteome</keyword>
<evidence type="ECO:0000313" key="2">
    <source>
        <dbReference type="EMBL" id="KAF6828017.1"/>
    </source>
</evidence>
<dbReference type="EMBL" id="WIGM01000350">
    <property type="protein sequence ID" value="KAF6828017.1"/>
    <property type="molecule type" value="Genomic_DNA"/>
</dbReference>
<dbReference type="AlphaFoldDB" id="A0A8H6NC23"/>
<sequence>MVQILYRQSGNHGGKSVHHPHGLSHSVAELLQRRTCRQPDGFELQTRRWHNAWSRQTSNKSLYSENISSTAVDAFRHGRQQQTDQQAEFYKGRAYDDVGCDLGGGDQPAGSHRGQTSRTPARLRRAALRFDSSRNTLWEYPTNNTHASAGRTRHDVGLPLMEGSGSVSGKACKSQQEGRLRGTLVAERHRCRVQVDHLPEHKRQRMPSLPLLCDAPNMRRVYRNTPTSHSEILARKPWSARASLSSVGTYDCRAVPGTFLSMVLRSEVGFVVVEGVGGTQVRGSPYPRPIASAQRFVKSKAAASYALKACSQCLYRQRPRRPAPYSNRGTRQREPGTGSEPQKPARLLLLLLLLLPSTQRPTRLI</sequence>
<comment type="caution">
    <text evidence="2">The sequence shown here is derived from an EMBL/GenBank/DDBJ whole genome shotgun (WGS) entry which is preliminary data.</text>
</comment>
<accession>A0A8H6NC23</accession>
<protein>
    <submittedName>
        <fullName evidence="2">Uncharacterized protein</fullName>
    </submittedName>
</protein>
<evidence type="ECO:0000313" key="3">
    <source>
        <dbReference type="Proteomes" id="UP000639643"/>
    </source>
</evidence>
<feature type="region of interest" description="Disordered" evidence="1">
    <location>
        <begin position="320"/>
        <end position="342"/>
    </location>
</feature>
<gene>
    <name evidence="2" type="ORF">CMUS01_08746</name>
</gene>
<name>A0A8H6NC23_9PEZI</name>
<reference evidence="2" key="1">
    <citation type="journal article" date="2020" name="Phytopathology">
        <title>Genome Sequence Resources of Colletotrichum truncatum, C. plurivorum, C. musicola, and C. sojae: Four Species Pathogenic to Soybean (Glycine max).</title>
        <authorList>
            <person name="Rogerio F."/>
            <person name="Boufleur T.R."/>
            <person name="Ciampi-Guillardi M."/>
            <person name="Sukno S.A."/>
            <person name="Thon M.R."/>
            <person name="Massola Junior N.S."/>
            <person name="Baroncelli R."/>
        </authorList>
    </citation>
    <scope>NUCLEOTIDE SEQUENCE</scope>
    <source>
        <strain evidence="2">LFN0074</strain>
    </source>
</reference>